<evidence type="ECO:0000313" key="1">
    <source>
        <dbReference type="EMBL" id="KAF0931618.1"/>
    </source>
</evidence>
<dbReference type="Proteomes" id="UP000479710">
    <property type="component" value="Unassembled WGS sequence"/>
</dbReference>
<proteinExistence type="predicted"/>
<protein>
    <recommendedName>
        <fullName evidence="3">ATP synthase subunit d, mitochondrial</fullName>
    </recommendedName>
</protein>
<name>A0A6G1F3X7_9ORYZ</name>
<evidence type="ECO:0008006" key="3">
    <source>
        <dbReference type="Google" id="ProtNLM"/>
    </source>
</evidence>
<keyword evidence="2" id="KW-1185">Reference proteome</keyword>
<accession>A0A6G1F3X7</accession>
<organism evidence="1 2">
    <name type="scientific">Oryza meyeriana var. granulata</name>
    <dbReference type="NCBI Taxonomy" id="110450"/>
    <lineage>
        <taxon>Eukaryota</taxon>
        <taxon>Viridiplantae</taxon>
        <taxon>Streptophyta</taxon>
        <taxon>Embryophyta</taxon>
        <taxon>Tracheophyta</taxon>
        <taxon>Spermatophyta</taxon>
        <taxon>Magnoliopsida</taxon>
        <taxon>Liliopsida</taxon>
        <taxon>Poales</taxon>
        <taxon>Poaceae</taxon>
        <taxon>BOP clade</taxon>
        <taxon>Oryzoideae</taxon>
        <taxon>Oryzeae</taxon>
        <taxon>Oryzinae</taxon>
        <taxon>Oryza</taxon>
        <taxon>Oryza meyeriana</taxon>
    </lineage>
</organism>
<reference evidence="1 2" key="1">
    <citation type="submission" date="2019-11" db="EMBL/GenBank/DDBJ databases">
        <title>Whole genome sequence of Oryza granulata.</title>
        <authorList>
            <person name="Li W."/>
        </authorList>
    </citation>
    <scope>NUCLEOTIDE SEQUENCE [LARGE SCALE GENOMIC DNA]</scope>
    <source>
        <strain evidence="2">cv. Menghai</strain>
        <tissue evidence="1">Leaf</tissue>
    </source>
</reference>
<dbReference type="GO" id="GO:0015986">
    <property type="term" value="P:proton motive force-driven ATP synthesis"/>
    <property type="evidence" value="ECO:0007669"/>
    <property type="project" value="InterPro"/>
</dbReference>
<dbReference type="InterPro" id="IPR036228">
    <property type="entry name" value="ATP_synth_F0_dsu_sf_mt"/>
</dbReference>
<comment type="caution">
    <text evidence="1">The sequence shown here is derived from an EMBL/GenBank/DDBJ whole genome shotgun (WGS) entry which is preliminary data.</text>
</comment>
<dbReference type="OrthoDB" id="1667177at2759"/>
<gene>
    <name evidence="1" type="ORF">E2562_005582</name>
</gene>
<sequence>MSGNGVKKVAEVAAKARKTIDWEGMAKMLVFDEVRKEFNTLRRAFKDVNHQLQTKSRICSLSRLPRGGNRPEKLFPERFRVLRNVKFPMDGLICPANIRSGSSSAMTRPGCVGLHLTPSQKQ</sequence>
<dbReference type="Gene3D" id="6.10.280.70">
    <property type="match status" value="1"/>
</dbReference>
<dbReference type="EMBL" id="SPHZ02000001">
    <property type="protein sequence ID" value="KAF0931618.1"/>
    <property type="molecule type" value="Genomic_DNA"/>
</dbReference>
<evidence type="ECO:0000313" key="2">
    <source>
        <dbReference type="Proteomes" id="UP000479710"/>
    </source>
</evidence>
<dbReference type="AlphaFoldDB" id="A0A6G1F3X7"/>
<dbReference type="GO" id="GO:0015078">
    <property type="term" value="F:proton transmembrane transporter activity"/>
    <property type="evidence" value="ECO:0007669"/>
    <property type="project" value="InterPro"/>
</dbReference>
<dbReference type="GO" id="GO:0045259">
    <property type="term" value="C:proton-transporting ATP synthase complex"/>
    <property type="evidence" value="ECO:0007669"/>
    <property type="project" value="InterPro"/>
</dbReference>